<keyword evidence="3" id="KW-0804">Transcription</keyword>
<dbReference type="SUPFAM" id="SSF46785">
    <property type="entry name" value="Winged helix' DNA-binding domain"/>
    <property type="match status" value="1"/>
</dbReference>
<keyword evidence="2" id="KW-0238">DNA-binding</keyword>
<keyword evidence="6" id="KW-1185">Reference proteome</keyword>
<dbReference type="InterPro" id="IPR028082">
    <property type="entry name" value="Peripla_BP_I"/>
</dbReference>
<evidence type="ECO:0000256" key="1">
    <source>
        <dbReference type="ARBA" id="ARBA00023015"/>
    </source>
</evidence>
<evidence type="ECO:0000256" key="2">
    <source>
        <dbReference type="ARBA" id="ARBA00023125"/>
    </source>
</evidence>
<dbReference type="PANTHER" id="PTHR44846">
    <property type="entry name" value="MANNOSYL-D-GLYCERATE TRANSPORT/METABOLISM SYSTEM REPRESSOR MNGR-RELATED"/>
    <property type="match status" value="1"/>
</dbReference>
<protein>
    <submittedName>
        <fullName evidence="5">Regulatory GntR family protein</fullName>
    </submittedName>
</protein>
<dbReference type="InterPro" id="IPR000524">
    <property type="entry name" value="Tscrpt_reg_HTH_GntR"/>
</dbReference>
<reference evidence="5 6" key="1">
    <citation type="submission" date="2018-04" db="EMBL/GenBank/DDBJ databases">
        <title>Genomic Encyclopedia of Type Strains, Phase IV (KMG-IV): sequencing the most valuable type-strain genomes for metagenomic binning, comparative biology and taxonomic classification.</title>
        <authorList>
            <person name="Goeker M."/>
        </authorList>
    </citation>
    <scope>NUCLEOTIDE SEQUENCE [LARGE SCALE GENOMIC DNA]</scope>
    <source>
        <strain evidence="5 6">DSM 14823</strain>
    </source>
</reference>
<dbReference type="EMBL" id="QEKH01000017">
    <property type="protein sequence ID" value="PVY40323.1"/>
    <property type="molecule type" value="Genomic_DNA"/>
</dbReference>
<dbReference type="GO" id="GO:0003677">
    <property type="term" value="F:DNA binding"/>
    <property type="evidence" value="ECO:0007669"/>
    <property type="project" value="UniProtKB-KW"/>
</dbReference>
<dbReference type="GeneID" id="78295679"/>
<dbReference type="InterPro" id="IPR050679">
    <property type="entry name" value="Bact_HTH_transcr_reg"/>
</dbReference>
<comment type="caution">
    <text evidence="5">The sequence shown here is derived from an EMBL/GenBank/DDBJ whole genome shotgun (WGS) entry which is preliminary data.</text>
</comment>
<dbReference type="Pfam" id="PF00392">
    <property type="entry name" value="GntR"/>
    <property type="match status" value="1"/>
</dbReference>
<dbReference type="CDD" id="cd07377">
    <property type="entry name" value="WHTH_GntR"/>
    <property type="match status" value="1"/>
</dbReference>
<name>A0A2U1AVA0_9BACT</name>
<evidence type="ECO:0000313" key="6">
    <source>
        <dbReference type="Proteomes" id="UP000245959"/>
    </source>
</evidence>
<dbReference type="Gene3D" id="3.40.50.2300">
    <property type="match status" value="1"/>
</dbReference>
<dbReference type="Gene3D" id="1.10.10.10">
    <property type="entry name" value="Winged helix-like DNA-binding domain superfamily/Winged helix DNA-binding domain"/>
    <property type="match status" value="1"/>
</dbReference>
<dbReference type="AlphaFoldDB" id="A0A2U1AVA0"/>
<dbReference type="PANTHER" id="PTHR44846:SF1">
    <property type="entry name" value="MANNOSYL-D-GLYCERATE TRANSPORT_METABOLISM SYSTEM REPRESSOR MNGR-RELATED"/>
    <property type="match status" value="1"/>
</dbReference>
<dbReference type="GO" id="GO:0003700">
    <property type="term" value="F:DNA-binding transcription factor activity"/>
    <property type="evidence" value="ECO:0007669"/>
    <property type="project" value="InterPro"/>
</dbReference>
<dbReference type="PROSITE" id="PS50949">
    <property type="entry name" value="HTH_GNTR"/>
    <property type="match status" value="1"/>
</dbReference>
<evidence type="ECO:0000313" key="5">
    <source>
        <dbReference type="EMBL" id="PVY40323.1"/>
    </source>
</evidence>
<dbReference type="Proteomes" id="UP000245959">
    <property type="component" value="Unassembled WGS sequence"/>
</dbReference>
<evidence type="ECO:0000259" key="4">
    <source>
        <dbReference type="PROSITE" id="PS50949"/>
    </source>
</evidence>
<feature type="domain" description="HTH gntR-type" evidence="4">
    <location>
        <begin position="5"/>
        <end position="73"/>
    </location>
</feature>
<keyword evidence="1" id="KW-0805">Transcription regulation</keyword>
<gene>
    <name evidence="5" type="ORF">C8D82_11742</name>
</gene>
<sequence length="344" mass="39024">MKTSPSLYQEMTDYLETMIAGGVFRPGERLMPLRELGNRFGVSPSTVRRGIEYLCEKGLLEMRHGSGTYVVEKRSVPENGERSVAVFIISDDLRDSYCAHALRGVQLEAARRKWPLRLFFSTYEEAGTPDFIERHRSAWQCNAVIMLGCYDGLLRQVPRCCPGVGMEMCNSYGGAFSVLSLDPFNAAETAADYFREHGMRHVKILSHELPVFRMRADVFRERWAEFGTSEVVEFNSTDVDCYEREPLRDDSCGYYVTSGTIFHVLAWAFHRETGGELGFERRILSVDGKSLILPGYEPVDTIALDWQDAGALVMEEAVRRIEQPGTPARRIFLNGTLKTAERTR</sequence>
<dbReference type="SUPFAM" id="SSF53822">
    <property type="entry name" value="Periplasmic binding protein-like I"/>
    <property type="match status" value="1"/>
</dbReference>
<evidence type="ECO:0000256" key="3">
    <source>
        <dbReference type="ARBA" id="ARBA00023163"/>
    </source>
</evidence>
<accession>A0A2U1AVA0</accession>
<organism evidence="5 6">
    <name type="scientific">Victivallis vadensis</name>
    <dbReference type="NCBI Taxonomy" id="172901"/>
    <lineage>
        <taxon>Bacteria</taxon>
        <taxon>Pseudomonadati</taxon>
        <taxon>Lentisphaerota</taxon>
        <taxon>Lentisphaeria</taxon>
        <taxon>Victivallales</taxon>
        <taxon>Victivallaceae</taxon>
        <taxon>Victivallis</taxon>
    </lineage>
</organism>
<proteinExistence type="predicted"/>
<dbReference type="SMART" id="SM00345">
    <property type="entry name" value="HTH_GNTR"/>
    <property type="match status" value="1"/>
</dbReference>
<dbReference type="InterPro" id="IPR036388">
    <property type="entry name" value="WH-like_DNA-bd_sf"/>
</dbReference>
<dbReference type="InterPro" id="IPR036390">
    <property type="entry name" value="WH_DNA-bd_sf"/>
</dbReference>
<dbReference type="GO" id="GO:0045892">
    <property type="term" value="P:negative regulation of DNA-templated transcription"/>
    <property type="evidence" value="ECO:0007669"/>
    <property type="project" value="TreeGrafter"/>
</dbReference>
<dbReference type="RefSeq" id="WP_165833026.1">
    <property type="nucleotide sequence ID" value="NZ_JAXYZK010000130.1"/>
</dbReference>